<dbReference type="EMBL" id="KQ241624">
    <property type="protein sequence ID" value="KNC87057.1"/>
    <property type="molecule type" value="Genomic_DNA"/>
</dbReference>
<gene>
    <name evidence="2" type="ORF">SARC_00801</name>
</gene>
<proteinExistence type="predicted"/>
<dbReference type="AlphaFoldDB" id="A0A0L0GDG8"/>
<dbReference type="RefSeq" id="XP_014160959.1">
    <property type="nucleotide sequence ID" value="XM_014305484.1"/>
</dbReference>
<evidence type="ECO:0000256" key="1">
    <source>
        <dbReference type="SAM" id="MobiDB-lite"/>
    </source>
</evidence>
<accession>A0A0L0GDG8</accession>
<feature type="region of interest" description="Disordered" evidence="1">
    <location>
        <begin position="1"/>
        <end position="22"/>
    </location>
</feature>
<dbReference type="GeneID" id="25901305"/>
<organism evidence="2 3">
    <name type="scientific">Sphaeroforma arctica JP610</name>
    <dbReference type="NCBI Taxonomy" id="667725"/>
    <lineage>
        <taxon>Eukaryota</taxon>
        <taxon>Ichthyosporea</taxon>
        <taxon>Ichthyophonida</taxon>
        <taxon>Sphaeroforma</taxon>
    </lineage>
</organism>
<protein>
    <submittedName>
        <fullName evidence="2">Uncharacterized protein</fullName>
    </submittedName>
</protein>
<name>A0A0L0GDG8_9EUKA</name>
<keyword evidence="3" id="KW-1185">Reference proteome</keyword>
<dbReference type="Proteomes" id="UP000054560">
    <property type="component" value="Unassembled WGS sequence"/>
</dbReference>
<sequence length="91" mass="9983">MGGRSISVPGARTLPVAPSDSPLPYHLAQAAATTQQNTPGFDDRNDVSYSDMHAIEQAGRNSMSSVDDYESDEEIYEDADKFQECIYESFS</sequence>
<reference evidence="2 3" key="1">
    <citation type="submission" date="2011-02" db="EMBL/GenBank/DDBJ databases">
        <title>The Genome Sequence of Sphaeroforma arctica JP610.</title>
        <authorList>
            <consortium name="The Broad Institute Genome Sequencing Platform"/>
            <person name="Russ C."/>
            <person name="Cuomo C."/>
            <person name="Young S.K."/>
            <person name="Zeng Q."/>
            <person name="Gargeya S."/>
            <person name="Alvarado L."/>
            <person name="Berlin A."/>
            <person name="Chapman S.B."/>
            <person name="Chen Z."/>
            <person name="Freedman E."/>
            <person name="Gellesch M."/>
            <person name="Goldberg J."/>
            <person name="Griggs A."/>
            <person name="Gujja S."/>
            <person name="Heilman E."/>
            <person name="Heiman D."/>
            <person name="Howarth C."/>
            <person name="Mehta T."/>
            <person name="Neiman D."/>
            <person name="Pearson M."/>
            <person name="Roberts A."/>
            <person name="Saif S."/>
            <person name="Shea T."/>
            <person name="Shenoy N."/>
            <person name="Sisk P."/>
            <person name="Stolte C."/>
            <person name="Sykes S."/>
            <person name="White J."/>
            <person name="Yandava C."/>
            <person name="Burger G."/>
            <person name="Gray M.W."/>
            <person name="Holland P.W.H."/>
            <person name="King N."/>
            <person name="Lang F.B.F."/>
            <person name="Roger A.J."/>
            <person name="Ruiz-Trillo I."/>
            <person name="Haas B."/>
            <person name="Nusbaum C."/>
            <person name="Birren B."/>
        </authorList>
    </citation>
    <scope>NUCLEOTIDE SEQUENCE [LARGE SCALE GENOMIC DNA]</scope>
    <source>
        <strain evidence="2 3">JP610</strain>
    </source>
</reference>
<evidence type="ECO:0000313" key="2">
    <source>
        <dbReference type="EMBL" id="KNC87057.1"/>
    </source>
</evidence>
<evidence type="ECO:0000313" key="3">
    <source>
        <dbReference type="Proteomes" id="UP000054560"/>
    </source>
</evidence>